<gene>
    <name evidence="2" type="ORF">PSTEL_12120</name>
</gene>
<dbReference type="OrthoDB" id="2624427at2"/>
<organism evidence="2 3">
    <name type="scientific">Paenibacillus stellifer</name>
    <dbReference type="NCBI Taxonomy" id="169760"/>
    <lineage>
        <taxon>Bacteria</taxon>
        <taxon>Bacillati</taxon>
        <taxon>Bacillota</taxon>
        <taxon>Bacilli</taxon>
        <taxon>Bacillales</taxon>
        <taxon>Paenibacillaceae</taxon>
        <taxon>Paenibacillus</taxon>
    </lineage>
</organism>
<dbReference type="EMBL" id="CP009286">
    <property type="protein sequence ID" value="AIQ63716.1"/>
    <property type="molecule type" value="Genomic_DNA"/>
</dbReference>
<sequence length="72" mass="7539">MSIKAMAAAAAAALILMIPAGCRPNGSDRENPVFLPMDVDGSGLVGANDELPSIMQDVYTKSIPEDVYGNEQ</sequence>
<name>A0A089LQ91_9BACL</name>
<evidence type="ECO:0008006" key="4">
    <source>
        <dbReference type="Google" id="ProtNLM"/>
    </source>
</evidence>
<evidence type="ECO:0000256" key="1">
    <source>
        <dbReference type="SAM" id="SignalP"/>
    </source>
</evidence>
<dbReference type="AlphaFoldDB" id="A0A089LQ91"/>
<dbReference type="HOGENOM" id="CLU_2718589_0_0_9"/>
<keyword evidence="1" id="KW-0732">Signal</keyword>
<reference evidence="2 3" key="1">
    <citation type="submission" date="2014-08" db="EMBL/GenBank/DDBJ databases">
        <title>Comparative genomics of the Paenibacillus odorifer group.</title>
        <authorList>
            <person name="den Bakker H.C."/>
            <person name="Tsai Y.-C."/>
            <person name="Martin N."/>
            <person name="Korlach J."/>
            <person name="Wiedmann M."/>
        </authorList>
    </citation>
    <scope>NUCLEOTIDE SEQUENCE [LARGE SCALE GENOMIC DNA]</scope>
    <source>
        <strain evidence="2 3">DSM 14472</strain>
    </source>
</reference>
<feature type="signal peptide" evidence="1">
    <location>
        <begin position="1"/>
        <end position="22"/>
    </location>
</feature>
<keyword evidence="3" id="KW-1185">Reference proteome</keyword>
<accession>A0A089LQ91</accession>
<evidence type="ECO:0000313" key="2">
    <source>
        <dbReference type="EMBL" id="AIQ63716.1"/>
    </source>
</evidence>
<dbReference type="RefSeq" id="WP_038695454.1">
    <property type="nucleotide sequence ID" value="NZ_CP009286.1"/>
</dbReference>
<dbReference type="KEGG" id="pste:PSTEL_12120"/>
<dbReference type="Proteomes" id="UP000029507">
    <property type="component" value="Chromosome"/>
</dbReference>
<dbReference type="STRING" id="169760.PSTEL_12120"/>
<protein>
    <recommendedName>
        <fullName evidence="4">EF-hand domain-containing protein</fullName>
    </recommendedName>
</protein>
<feature type="chain" id="PRO_5001846649" description="EF-hand domain-containing protein" evidence="1">
    <location>
        <begin position="23"/>
        <end position="72"/>
    </location>
</feature>
<evidence type="ECO:0000313" key="3">
    <source>
        <dbReference type="Proteomes" id="UP000029507"/>
    </source>
</evidence>
<proteinExistence type="predicted"/>